<evidence type="ECO:0000259" key="7">
    <source>
        <dbReference type="PROSITE" id="PS50405"/>
    </source>
</evidence>
<dbReference type="InterPro" id="IPR050213">
    <property type="entry name" value="GST_superfamily"/>
</dbReference>
<dbReference type="PROSITE" id="PS50404">
    <property type="entry name" value="GST_NTER"/>
    <property type="match status" value="1"/>
</dbReference>
<dbReference type="CDD" id="cd03039">
    <property type="entry name" value="GST_N_Sigma_like"/>
    <property type="match status" value="1"/>
</dbReference>
<organism evidence="8 9">
    <name type="scientific">Fopius arisanus</name>
    <dbReference type="NCBI Taxonomy" id="64838"/>
    <lineage>
        <taxon>Eukaryota</taxon>
        <taxon>Metazoa</taxon>
        <taxon>Ecdysozoa</taxon>
        <taxon>Arthropoda</taxon>
        <taxon>Hexapoda</taxon>
        <taxon>Insecta</taxon>
        <taxon>Pterygota</taxon>
        <taxon>Neoptera</taxon>
        <taxon>Endopterygota</taxon>
        <taxon>Hymenoptera</taxon>
        <taxon>Apocrita</taxon>
        <taxon>Ichneumonoidea</taxon>
        <taxon>Braconidae</taxon>
        <taxon>Opiinae</taxon>
        <taxon>Fopius</taxon>
    </lineage>
</organism>
<dbReference type="SFLD" id="SFLDG00363">
    <property type="entry name" value="AMPS_(cytGST):_Alpha-__Mu-__Pi"/>
    <property type="match status" value="1"/>
</dbReference>
<dbReference type="Pfam" id="PF14497">
    <property type="entry name" value="GST_C_3"/>
    <property type="match status" value="1"/>
</dbReference>
<dbReference type="OrthoDB" id="414243at2759"/>
<keyword evidence="8" id="KW-1185">Reference proteome</keyword>
<dbReference type="GeneID" id="105270610"/>
<dbReference type="PROSITE" id="PS50405">
    <property type="entry name" value="GST_CTER"/>
    <property type="match status" value="1"/>
</dbReference>
<name>A0A9R1TIM0_9HYME</name>
<dbReference type="PANTHER" id="PTHR11571">
    <property type="entry name" value="GLUTATHIONE S-TRANSFERASE"/>
    <property type="match status" value="1"/>
</dbReference>
<dbReference type="Gene3D" id="1.20.1050.130">
    <property type="match status" value="1"/>
</dbReference>
<evidence type="ECO:0000313" key="8">
    <source>
        <dbReference type="Proteomes" id="UP000694866"/>
    </source>
</evidence>
<evidence type="ECO:0000256" key="5">
    <source>
        <dbReference type="ARBA" id="ARBA00047960"/>
    </source>
</evidence>
<reference evidence="9" key="1">
    <citation type="submission" date="2025-08" db="UniProtKB">
        <authorList>
            <consortium name="RefSeq"/>
        </authorList>
    </citation>
    <scope>IDENTIFICATION</scope>
    <source>
        <strain evidence="9">USDA-PBARC FA_bdor</strain>
        <tissue evidence="9">Whole organism</tissue>
    </source>
</reference>
<comment type="subunit">
    <text evidence="1">Homodimer.</text>
</comment>
<dbReference type="SUPFAM" id="SSF47616">
    <property type="entry name" value="GST C-terminal domain-like"/>
    <property type="match status" value="1"/>
</dbReference>
<evidence type="ECO:0000313" key="9">
    <source>
        <dbReference type="RefSeq" id="XP_011309954.1"/>
    </source>
</evidence>
<protein>
    <recommendedName>
        <fullName evidence="2">glutathione transferase</fullName>
        <ecNumber evidence="2">2.5.1.18</ecNumber>
    </recommendedName>
</protein>
<dbReference type="InterPro" id="IPR004046">
    <property type="entry name" value="GST_C"/>
</dbReference>
<dbReference type="FunFam" id="1.20.1050.10:FF:000030">
    <property type="entry name" value="Glutathione S-transferase S1"/>
    <property type="match status" value="1"/>
</dbReference>
<accession>A0A9R1TIM0</accession>
<dbReference type="GO" id="GO:0004364">
    <property type="term" value="F:glutathione transferase activity"/>
    <property type="evidence" value="ECO:0007669"/>
    <property type="project" value="UniProtKB-EC"/>
</dbReference>
<dbReference type="CTD" id="36927"/>
<dbReference type="KEGG" id="fas:105270610"/>
<evidence type="ECO:0000256" key="2">
    <source>
        <dbReference type="ARBA" id="ARBA00012452"/>
    </source>
</evidence>
<comment type="catalytic activity">
    <reaction evidence="5">
        <text>RX + glutathione = an S-substituted glutathione + a halide anion + H(+)</text>
        <dbReference type="Rhea" id="RHEA:16437"/>
        <dbReference type="ChEBI" id="CHEBI:15378"/>
        <dbReference type="ChEBI" id="CHEBI:16042"/>
        <dbReference type="ChEBI" id="CHEBI:17792"/>
        <dbReference type="ChEBI" id="CHEBI:57925"/>
        <dbReference type="ChEBI" id="CHEBI:90779"/>
        <dbReference type="EC" id="2.5.1.18"/>
    </reaction>
</comment>
<proteinExistence type="inferred from homology"/>
<dbReference type="SFLD" id="SFLDS00019">
    <property type="entry name" value="Glutathione_Transferase_(cytos"/>
    <property type="match status" value="1"/>
</dbReference>
<dbReference type="InterPro" id="IPR036282">
    <property type="entry name" value="Glutathione-S-Trfase_C_sf"/>
</dbReference>
<dbReference type="Proteomes" id="UP000694866">
    <property type="component" value="Unplaced"/>
</dbReference>
<evidence type="ECO:0000256" key="3">
    <source>
        <dbReference type="ARBA" id="ARBA00022679"/>
    </source>
</evidence>
<dbReference type="InterPro" id="IPR004045">
    <property type="entry name" value="Glutathione_S-Trfase_N"/>
</dbReference>
<dbReference type="CDD" id="cd03192">
    <property type="entry name" value="GST_C_Sigma_like"/>
    <property type="match status" value="1"/>
</dbReference>
<feature type="domain" description="GST C-terminal" evidence="7">
    <location>
        <begin position="80"/>
        <end position="201"/>
    </location>
</feature>
<evidence type="ECO:0000259" key="6">
    <source>
        <dbReference type="PROSITE" id="PS50404"/>
    </source>
</evidence>
<dbReference type="AlphaFoldDB" id="A0A9R1TIM0"/>
<dbReference type="SFLD" id="SFLDG01205">
    <property type="entry name" value="AMPS.1"/>
    <property type="match status" value="1"/>
</dbReference>
<dbReference type="FunFam" id="3.40.30.10:FF:000035">
    <property type="entry name" value="hematopoietic prostaglandin D synthase"/>
    <property type="match status" value="1"/>
</dbReference>
<keyword evidence="3" id="KW-0808">Transferase</keyword>
<dbReference type="Pfam" id="PF02798">
    <property type="entry name" value="GST_N"/>
    <property type="match status" value="1"/>
</dbReference>
<dbReference type="InterPro" id="IPR040079">
    <property type="entry name" value="Glutathione_S-Trfase"/>
</dbReference>
<feature type="domain" description="GST N-terminal" evidence="6">
    <location>
        <begin position="1"/>
        <end position="78"/>
    </location>
</feature>
<evidence type="ECO:0000256" key="4">
    <source>
        <dbReference type="ARBA" id="ARBA00038317"/>
    </source>
</evidence>
<dbReference type="EC" id="2.5.1.18" evidence="2"/>
<dbReference type="SUPFAM" id="SSF52833">
    <property type="entry name" value="Thioredoxin-like"/>
    <property type="match status" value="1"/>
</dbReference>
<dbReference type="GO" id="GO:0006749">
    <property type="term" value="P:glutathione metabolic process"/>
    <property type="evidence" value="ECO:0007669"/>
    <property type="project" value="TreeGrafter"/>
</dbReference>
<comment type="similarity">
    <text evidence="4">Belongs to the GST superfamily. Sigma family.</text>
</comment>
<dbReference type="RefSeq" id="XP_011309954.1">
    <property type="nucleotide sequence ID" value="XM_011311652.1"/>
</dbReference>
<gene>
    <name evidence="9" type="primary">LOC105270610</name>
</gene>
<dbReference type="InterPro" id="IPR010987">
    <property type="entry name" value="Glutathione-S-Trfase_C-like"/>
</dbReference>
<dbReference type="PANTHER" id="PTHR11571:SF224">
    <property type="entry name" value="HEMATOPOIETIC PROSTAGLANDIN D SYNTHASE"/>
    <property type="match status" value="1"/>
</dbReference>
<dbReference type="GO" id="GO:0004602">
    <property type="term" value="F:glutathione peroxidase activity"/>
    <property type="evidence" value="ECO:0007669"/>
    <property type="project" value="UniProtKB-ARBA"/>
</dbReference>
<sequence>MTYRLTYFDITGLGESLRYMLSYGGIKFEDRRLSFDDWPKYKSEMPMGQMPLLEIDGKKYHQSKSILRYLAKKFNLYGADVEEAYQIDAAVDDMDDLRIAISTWYWEKNEAAKEKMKDTAMQKMSFILGKFEEQVKKNNGYFVNGKLSCADILYAAYTDYISRVLGYDSNKDYPALKKLVETVTKNSNIKAYLDKRPKTMI</sequence>
<evidence type="ECO:0000256" key="1">
    <source>
        <dbReference type="ARBA" id="ARBA00011738"/>
    </source>
</evidence>
<dbReference type="InterPro" id="IPR036249">
    <property type="entry name" value="Thioredoxin-like_sf"/>
</dbReference>